<gene>
    <name evidence="4" type="ORF">FA743_11910</name>
</gene>
<evidence type="ECO:0000259" key="3">
    <source>
        <dbReference type="Pfam" id="PF13192"/>
    </source>
</evidence>
<organism evidence="4 5">
    <name type="scientific">Paracoccus gahaiensis</name>
    <dbReference type="NCBI Taxonomy" id="1706839"/>
    <lineage>
        <taxon>Bacteria</taxon>
        <taxon>Pseudomonadati</taxon>
        <taxon>Pseudomonadota</taxon>
        <taxon>Alphaproteobacteria</taxon>
        <taxon>Rhodobacterales</taxon>
        <taxon>Paracoccaceae</taxon>
        <taxon>Paracoccus</taxon>
    </lineage>
</organism>
<dbReference type="OrthoDB" id="9800630at2"/>
<dbReference type="InterPro" id="IPR005243">
    <property type="entry name" value="THIRX-like_proc"/>
</dbReference>
<dbReference type="Gene3D" id="3.40.30.10">
    <property type="entry name" value="Glutaredoxin"/>
    <property type="match status" value="1"/>
</dbReference>
<protein>
    <submittedName>
        <fullName evidence="4">Thioredoxin family protein</fullName>
    </submittedName>
</protein>
<proteinExistence type="predicted"/>
<dbReference type="SUPFAM" id="SSF52833">
    <property type="entry name" value="Thioredoxin-like"/>
    <property type="match status" value="1"/>
</dbReference>
<feature type="domain" description="Thioredoxin-like fold" evidence="3">
    <location>
        <begin position="1"/>
        <end position="75"/>
    </location>
</feature>
<keyword evidence="2" id="KW-1015">Disulfide bond</keyword>
<dbReference type="PANTHER" id="PTHR36450">
    <property type="entry name" value="THIOREDOXIN"/>
    <property type="match status" value="1"/>
</dbReference>
<evidence type="ECO:0000313" key="5">
    <source>
        <dbReference type="Proteomes" id="UP000309747"/>
    </source>
</evidence>
<feature type="active site" description="Nucleophile" evidence="1">
    <location>
        <position position="13"/>
    </location>
</feature>
<accession>A0A4U0R8T0</accession>
<dbReference type="NCBIfam" id="TIGR00412">
    <property type="entry name" value="redox_disulf_2"/>
    <property type="match status" value="1"/>
</dbReference>
<dbReference type="EMBL" id="SUNI01000011">
    <property type="protein sequence ID" value="TJZ91226.1"/>
    <property type="molecule type" value="Genomic_DNA"/>
</dbReference>
<dbReference type="InterPro" id="IPR012336">
    <property type="entry name" value="Thioredoxin-like_fold"/>
</dbReference>
<dbReference type="RefSeq" id="WP_136886331.1">
    <property type="nucleotide sequence ID" value="NZ_SUNI01000011.1"/>
</dbReference>
<name>A0A4U0R8T0_9RHOB</name>
<dbReference type="Proteomes" id="UP000309747">
    <property type="component" value="Unassembled WGS sequence"/>
</dbReference>
<dbReference type="AlphaFoldDB" id="A0A4U0R8T0"/>
<comment type="caution">
    <text evidence="4">The sequence shown here is derived from an EMBL/GenBank/DDBJ whole genome shotgun (WGS) entry which is preliminary data.</text>
</comment>
<feature type="active site" description="Nucleophile" evidence="1">
    <location>
        <position position="10"/>
    </location>
</feature>
<dbReference type="PANTHER" id="PTHR36450:SF1">
    <property type="entry name" value="THIOREDOXIN"/>
    <property type="match status" value="1"/>
</dbReference>
<keyword evidence="2" id="KW-0676">Redox-active center</keyword>
<evidence type="ECO:0000256" key="2">
    <source>
        <dbReference type="PIRSR" id="PIRSR037031-51"/>
    </source>
</evidence>
<dbReference type="InterPro" id="IPR036249">
    <property type="entry name" value="Thioredoxin-like_sf"/>
</dbReference>
<keyword evidence="5" id="KW-1185">Reference proteome</keyword>
<sequence length="75" mass="7627">MIIEILGPGCKKCVTLGDNAKAAAEAAGRAARIVKVTDFAKIAAYGVMSTPGLVVDGKVLSAGKVLSVEEIGRLL</sequence>
<evidence type="ECO:0000256" key="1">
    <source>
        <dbReference type="PIRSR" id="PIRSR037031-50"/>
    </source>
</evidence>
<dbReference type="PIRSF" id="PIRSF037031">
    <property type="entry name" value="Redox_disulphide_2"/>
    <property type="match status" value="1"/>
</dbReference>
<reference evidence="4 5" key="1">
    <citation type="submission" date="2019-04" db="EMBL/GenBank/DDBJ databases">
        <authorList>
            <person name="Li J."/>
        </authorList>
    </citation>
    <scope>NUCLEOTIDE SEQUENCE [LARGE SCALE GENOMIC DNA]</scope>
    <source>
        <strain evidence="4 5">KCTC 42687</strain>
    </source>
</reference>
<feature type="disulfide bond" description="Redox-active" evidence="2">
    <location>
        <begin position="10"/>
        <end position="13"/>
    </location>
</feature>
<evidence type="ECO:0000313" key="4">
    <source>
        <dbReference type="EMBL" id="TJZ91226.1"/>
    </source>
</evidence>
<dbReference type="Pfam" id="PF13192">
    <property type="entry name" value="Thioredoxin_3"/>
    <property type="match status" value="1"/>
</dbReference>